<dbReference type="Proteomes" id="UP001595914">
    <property type="component" value="Unassembled WGS sequence"/>
</dbReference>
<gene>
    <name evidence="1" type="ORF">ACFO6S_12505</name>
</gene>
<protein>
    <submittedName>
        <fullName evidence="1">Uncharacterized protein</fullName>
    </submittedName>
</protein>
<evidence type="ECO:0000313" key="1">
    <source>
        <dbReference type="EMBL" id="MFC4604509.1"/>
    </source>
</evidence>
<reference evidence="2" key="1">
    <citation type="journal article" date="2019" name="Int. J. Syst. Evol. Microbiol.">
        <title>The Global Catalogue of Microorganisms (GCM) 10K type strain sequencing project: providing services to taxonomists for standard genome sequencing and annotation.</title>
        <authorList>
            <consortium name="The Broad Institute Genomics Platform"/>
            <consortium name="The Broad Institute Genome Sequencing Center for Infectious Disease"/>
            <person name="Wu L."/>
            <person name="Ma J."/>
        </authorList>
    </citation>
    <scope>NUCLEOTIDE SEQUENCE [LARGE SCALE GENOMIC DNA]</scope>
    <source>
        <strain evidence="2">CCUG 54520</strain>
    </source>
</reference>
<accession>A0ABV9FVZ4</accession>
<comment type="caution">
    <text evidence="1">The sequence shown here is derived from an EMBL/GenBank/DDBJ whole genome shotgun (WGS) entry which is preliminary data.</text>
</comment>
<sequence>MDPVSLLLGSPRGRYLCANIGYACGDGTPYPSALQQSAAEVLDVLSGVDVDAIARLSEIELLDALSLAVDLARYWQPPDEEDLMFARPDVVAALRPIARAALAAPQARWWAEPVDLDNQCVVAKFDRRPSGTQLPRVPHDVDLGRWREDSLSNERRFREYLAADPTRDISGEWWSTPVFSGAVDTSRPRQRLGALELILEEDDSGAEYARVWPVRVHGAPRIYEITGPADWAHLVETYPLPLPASRRSVWFATTGEHHDWLIPDWAAVAADYDAVHLTIHGYLATAGIAIPIAAHAGATVLAGWNPDATCWLRGEFFTVDDDPTDWQWTADGKWTPVRG</sequence>
<dbReference type="EMBL" id="JBHSFO010000005">
    <property type="protein sequence ID" value="MFC4604509.1"/>
    <property type="molecule type" value="Genomic_DNA"/>
</dbReference>
<keyword evidence="2" id="KW-1185">Reference proteome</keyword>
<proteinExistence type="predicted"/>
<evidence type="ECO:0000313" key="2">
    <source>
        <dbReference type="Proteomes" id="UP001595914"/>
    </source>
</evidence>
<name>A0ABV9FVZ4_9NOCA</name>
<dbReference type="RefSeq" id="WP_378417374.1">
    <property type="nucleotide sequence ID" value="NZ_JBHSFO010000005.1"/>
</dbReference>
<organism evidence="1 2">
    <name type="scientific">Rhodococcus kronopolitis</name>
    <dbReference type="NCBI Taxonomy" id="1460226"/>
    <lineage>
        <taxon>Bacteria</taxon>
        <taxon>Bacillati</taxon>
        <taxon>Actinomycetota</taxon>
        <taxon>Actinomycetes</taxon>
        <taxon>Mycobacteriales</taxon>
        <taxon>Nocardiaceae</taxon>
        <taxon>Rhodococcus</taxon>
    </lineage>
</organism>